<sequence length="33" mass="3989">CRRAEPPVSCGREGSRYRWRRRSRRHWCASGRG</sequence>
<evidence type="ECO:0000313" key="1">
    <source>
        <dbReference type="EMBL" id="CAA9467185.1"/>
    </source>
</evidence>
<gene>
    <name evidence="1" type="ORF">AVDCRST_MAG05-171</name>
</gene>
<proteinExistence type="predicted"/>
<protein>
    <submittedName>
        <fullName evidence="1">Uncharacterized protein</fullName>
    </submittedName>
</protein>
<organism evidence="1">
    <name type="scientific">uncultured Rubrobacteraceae bacterium</name>
    <dbReference type="NCBI Taxonomy" id="349277"/>
    <lineage>
        <taxon>Bacteria</taxon>
        <taxon>Bacillati</taxon>
        <taxon>Actinomycetota</taxon>
        <taxon>Rubrobacteria</taxon>
        <taxon>Rubrobacterales</taxon>
        <taxon>Rubrobacteraceae</taxon>
        <taxon>environmental samples</taxon>
    </lineage>
</organism>
<name>A0A6J4R8J6_9ACTN</name>
<dbReference type="EMBL" id="CADCVM010000026">
    <property type="protein sequence ID" value="CAA9467185.1"/>
    <property type="molecule type" value="Genomic_DNA"/>
</dbReference>
<accession>A0A6J4R8J6</accession>
<reference evidence="1" key="1">
    <citation type="submission" date="2020-02" db="EMBL/GenBank/DDBJ databases">
        <authorList>
            <person name="Meier V. D."/>
        </authorList>
    </citation>
    <scope>NUCLEOTIDE SEQUENCE</scope>
    <source>
        <strain evidence="1">AVDCRST_MAG05</strain>
    </source>
</reference>
<dbReference type="AlphaFoldDB" id="A0A6J4R8J6"/>
<feature type="non-terminal residue" evidence="1">
    <location>
        <position position="1"/>
    </location>
</feature>
<feature type="non-terminal residue" evidence="1">
    <location>
        <position position="33"/>
    </location>
</feature>